<evidence type="ECO:0000259" key="14">
    <source>
        <dbReference type="SMART" id="SM01016"/>
    </source>
</evidence>
<evidence type="ECO:0000256" key="5">
    <source>
        <dbReference type="ARBA" id="ARBA00022598"/>
    </source>
</evidence>
<dbReference type="GO" id="GO:0004814">
    <property type="term" value="F:arginine-tRNA ligase activity"/>
    <property type="evidence" value="ECO:0007669"/>
    <property type="project" value="UniProtKB-UniRule"/>
</dbReference>
<evidence type="ECO:0000256" key="9">
    <source>
        <dbReference type="ARBA" id="ARBA00023146"/>
    </source>
</evidence>
<dbReference type="AlphaFoldDB" id="A0A1I5FGR0"/>
<name>A0A1I5FGR0_9HYPH</name>
<keyword evidence="16" id="KW-1185">Reference proteome</keyword>
<keyword evidence="7 11" id="KW-0067">ATP-binding</keyword>
<evidence type="ECO:0000256" key="10">
    <source>
        <dbReference type="ARBA" id="ARBA00049339"/>
    </source>
</evidence>
<keyword evidence="4 11" id="KW-0963">Cytoplasm</keyword>
<dbReference type="InterPro" id="IPR001278">
    <property type="entry name" value="Arg-tRNA-ligase"/>
</dbReference>
<evidence type="ECO:0000256" key="7">
    <source>
        <dbReference type="ARBA" id="ARBA00022840"/>
    </source>
</evidence>
<evidence type="ECO:0000256" key="2">
    <source>
        <dbReference type="ARBA" id="ARBA00005594"/>
    </source>
</evidence>
<dbReference type="Proteomes" id="UP000199236">
    <property type="component" value="Unassembled WGS sequence"/>
</dbReference>
<keyword evidence="5 11" id="KW-0436">Ligase</keyword>
<keyword evidence="8 11" id="KW-0648">Protein biosynthesis</keyword>
<feature type="domain" description="DALR anticodon binding" evidence="13">
    <location>
        <begin position="454"/>
        <end position="585"/>
    </location>
</feature>
<dbReference type="SMART" id="SM00836">
    <property type="entry name" value="DALR_1"/>
    <property type="match status" value="1"/>
</dbReference>
<evidence type="ECO:0000313" key="15">
    <source>
        <dbReference type="EMBL" id="SFO22892.1"/>
    </source>
</evidence>
<keyword evidence="9 11" id="KW-0030">Aminoacyl-tRNA synthetase</keyword>
<dbReference type="RefSeq" id="WP_090071406.1">
    <property type="nucleotide sequence ID" value="NZ_FOVR01000004.1"/>
</dbReference>
<dbReference type="InterPro" id="IPR009080">
    <property type="entry name" value="tRNAsynth_Ia_anticodon-bd"/>
</dbReference>
<dbReference type="SUPFAM" id="SSF47323">
    <property type="entry name" value="Anticodon-binding domain of a subclass of class I aminoacyl-tRNA synthetases"/>
    <property type="match status" value="1"/>
</dbReference>
<organism evidence="15 16">
    <name type="scientific">Cohaesibacter marisflavi</name>
    <dbReference type="NCBI Taxonomy" id="655353"/>
    <lineage>
        <taxon>Bacteria</taxon>
        <taxon>Pseudomonadati</taxon>
        <taxon>Pseudomonadota</taxon>
        <taxon>Alphaproteobacteria</taxon>
        <taxon>Hyphomicrobiales</taxon>
        <taxon>Cohaesibacteraceae</taxon>
    </lineage>
</organism>
<evidence type="ECO:0000256" key="8">
    <source>
        <dbReference type="ARBA" id="ARBA00022917"/>
    </source>
</evidence>
<evidence type="ECO:0000313" key="16">
    <source>
        <dbReference type="Proteomes" id="UP000199236"/>
    </source>
</evidence>
<proteinExistence type="inferred from homology"/>
<sequence>MNVFTIFTDRVKAAISEIGLTARDGSELDLSRVIVEPPRDAAHGDLATNAAMVLSKQVGMKPRDVADKIAEALAEDRDVAKVDVAGPGFINMALSDDFWRGLVKTIVKAGEAFGRCDLGAGSKINVEYVSANPTGPMHVGHTRGAVLGDCIANLLDFAGYDVCREYYINDAGAQVDVLARSAFLRYCEALGDDIGTIPDGLYPGDYLVPVGEALAKEHGDKLKKASEEEWLPLVRAYAVDAMMEMIRGDLAALNVNHDVFFSERSLIYGEKDRVKEAIEWLSDKGHVYVGTLPPPKGQLPDDWEDREQTLFRSTEFGDDIDRPLKKSDGSNTYFANDIAYHFDKFKRGYSKQVDILGADHGGYVKRLKSAVAAITQGEGGLEVKICQLVNLMRNGEQLKMSKRAGNFITLRDVVEEVGVDAVRFMMMYRKSEVTIDFDFAKVTEQSKDNPVFYVQYAHARTASIFRQAANEVPHLSVGLEDLANADLSAINDELELALIRKLSEYPRIVEGAAETQEPHRVAFYLYDLAGYFHAVWNKGKEMPQLRFINVKDEKMTLARLALVQAVATVISSGLGLLGVNAPEEMR</sequence>
<dbReference type="GO" id="GO:0006420">
    <property type="term" value="P:arginyl-tRNA aminoacylation"/>
    <property type="evidence" value="ECO:0007669"/>
    <property type="project" value="UniProtKB-UniRule"/>
</dbReference>
<dbReference type="InterPro" id="IPR014729">
    <property type="entry name" value="Rossmann-like_a/b/a_fold"/>
</dbReference>
<feature type="short sequence motif" description="'HIGH' region" evidence="11">
    <location>
        <begin position="131"/>
        <end position="141"/>
    </location>
</feature>
<reference evidence="15 16" key="1">
    <citation type="submission" date="2016-10" db="EMBL/GenBank/DDBJ databases">
        <authorList>
            <person name="de Groot N.N."/>
        </authorList>
    </citation>
    <scope>NUCLEOTIDE SEQUENCE [LARGE SCALE GENOMIC DNA]</scope>
    <source>
        <strain evidence="15 16">CGMCC 1.9157</strain>
    </source>
</reference>
<evidence type="ECO:0000256" key="4">
    <source>
        <dbReference type="ARBA" id="ARBA00022490"/>
    </source>
</evidence>
<dbReference type="Gene3D" id="3.30.1360.70">
    <property type="entry name" value="Arginyl tRNA synthetase N-terminal domain"/>
    <property type="match status" value="1"/>
</dbReference>
<dbReference type="InterPro" id="IPR008909">
    <property type="entry name" value="DALR_anticod-bd"/>
</dbReference>
<dbReference type="GO" id="GO:0005524">
    <property type="term" value="F:ATP binding"/>
    <property type="evidence" value="ECO:0007669"/>
    <property type="project" value="UniProtKB-UniRule"/>
</dbReference>
<dbReference type="Pfam" id="PF00750">
    <property type="entry name" value="tRNA-synt_1d"/>
    <property type="match status" value="1"/>
</dbReference>
<dbReference type="HAMAP" id="MF_00123">
    <property type="entry name" value="Arg_tRNA_synth"/>
    <property type="match status" value="1"/>
</dbReference>
<dbReference type="PRINTS" id="PR01038">
    <property type="entry name" value="TRNASYNTHARG"/>
</dbReference>
<dbReference type="InterPro" id="IPR035684">
    <property type="entry name" value="ArgRS_core"/>
</dbReference>
<dbReference type="CDD" id="cd00671">
    <property type="entry name" value="ArgRS_core"/>
    <property type="match status" value="1"/>
</dbReference>
<comment type="subcellular location">
    <subcellularLocation>
        <location evidence="1 11">Cytoplasm</location>
    </subcellularLocation>
</comment>
<feature type="domain" description="Arginyl tRNA synthetase N-terminal" evidence="14">
    <location>
        <begin position="5"/>
        <end position="94"/>
    </location>
</feature>
<comment type="subunit">
    <text evidence="3 11">Monomer.</text>
</comment>
<dbReference type="OrthoDB" id="9803211at2"/>
<comment type="similarity">
    <text evidence="2 11 12">Belongs to the class-I aminoacyl-tRNA synthetase family.</text>
</comment>
<dbReference type="Pfam" id="PF03485">
    <property type="entry name" value="Arg_tRNA_synt_N"/>
    <property type="match status" value="1"/>
</dbReference>
<dbReference type="PROSITE" id="PS00178">
    <property type="entry name" value="AA_TRNA_LIGASE_I"/>
    <property type="match status" value="1"/>
</dbReference>
<comment type="catalytic activity">
    <reaction evidence="10 11">
        <text>tRNA(Arg) + L-arginine + ATP = L-arginyl-tRNA(Arg) + AMP + diphosphate</text>
        <dbReference type="Rhea" id="RHEA:20301"/>
        <dbReference type="Rhea" id="RHEA-COMP:9658"/>
        <dbReference type="Rhea" id="RHEA-COMP:9673"/>
        <dbReference type="ChEBI" id="CHEBI:30616"/>
        <dbReference type="ChEBI" id="CHEBI:32682"/>
        <dbReference type="ChEBI" id="CHEBI:33019"/>
        <dbReference type="ChEBI" id="CHEBI:78442"/>
        <dbReference type="ChEBI" id="CHEBI:78513"/>
        <dbReference type="ChEBI" id="CHEBI:456215"/>
        <dbReference type="EC" id="6.1.1.19"/>
    </reaction>
</comment>
<dbReference type="InterPro" id="IPR001412">
    <property type="entry name" value="aa-tRNA-synth_I_CS"/>
</dbReference>
<evidence type="ECO:0000256" key="1">
    <source>
        <dbReference type="ARBA" id="ARBA00004496"/>
    </source>
</evidence>
<evidence type="ECO:0000256" key="3">
    <source>
        <dbReference type="ARBA" id="ARBA00011245"/>
    </source>
</evidence>
<dbReference type="Gene3D" id="1.10.730.10">
    <property type="entry name" value="Isoleucyl-tRNA Synthetase, Domain 1"/>
    <property type="match status" value="1"/>
</dbReference>
<gene>
    <name evidence="11" type="primary">argS</name>
    <name evidence="15" type="ORF">SAMN04488056_10427</name>
</gene>
<evidence type="ECO:0000259" key="13">
    <source>
        <dbReference type="SMART" id="SM00836"/>
    </source>
</evidence>
<dbReference type="FunFam" id="1.10.730.10:FF:000008">
    <property type="entry name" value="Arginine--tRNA ligase"/>
    <property type="match status" value="1"/>
</dbReference>
<dbReference type="PANTHER" id="PTHR11956:SF5">
    <property type="entry name" value="ARGININE--TRNA LIGASE, CYTOPLASMIC"/>
    <property type="match status" value="1"/>
</dbReference>
<dbReference type="GO" id="GO:0005737">
    <property type="term" value="C:cytoplasm"/>
    <property type="evidence" value="ECO:0007669"/>
    <property type="project" value="UniProtKB-SubCell"/>
</dbReference>
<dbReference type="InterPro" id="IPR036695">
    <property type="entry name" value="Arg-tRNA-synth_N_sf"/>
</dbReference>
<dbReference type="STRING" id="655353.SAMN04488056_10427"/>
<dbReference type="Pfam" id="PF05746">
    <property type="entry name" value="DALR_1"/>
    <property type="match status" value="1"/>
</dbReference>
<accession>A0A1I5FGR0</accession>
<dbReference type="EMBL" id="FOVR01000004">
    <property type="protein sequence ID" value="SFO22892.1"/>
    <property type="molecule type" value="Genomic_DNA"/>
</dbReference>
<dbReference type="InterPro" id="IPR005148">
    <property type="entry name" value="Arg-tRNA-synth_N"/>
</dbReference>
<dbReference type="PANTHER" id="PTHR11956">
    <property type="entry name" value="ARGINYL-TRNA SYNTHETASE"/>
    <property type="match status" value="1"/>
</dbReference>
<dbReference type="SUPFAM" id="SSF55190">
    <property type="entry name" value="Arginyl-tRNA synthetase (ArgRS), N-terminal 'additional' domain"/>
    <property type="match status" value="1"/>
</dbReference>
<dbReference type="SUPFAM" id="SSF52374">
    <property type="entry name" value="Nucleotidylyl transferase"/>
    <property type="match status" value="1"/>
</dbReference>
<keyword evidence="6 11" id="KW-0547">Nucleotide-binding</keyword>
<evidence type="ECO:0000256" key="6">
    <source>
        <dbReference type="ARBA" id="ARBA00022741"/>
    </source>
</evidence>
<protein>
    <recommendedName>
        <fullName evidence="11">Arginine--tRNA ligase</fullName>
        <ecNumber evidence="11">6.1.1.19</ecNumber>
    </recommendedName>
    <alternativeName>
        <fullName evidence="11">Arginyl-tRNA synthetase</fullName>
        <shortName evidence="11">ArgRS</shortName>
    </alternativeName>
</protein>
<evidence type="ECO:0000256" key="11">
    <source>
        <dbReference type="HAMAP-Rule" id="MF_00123"/>
    </source>
</evidence>
<dbReference type="NCBIfam" id="TIGR00456">
    <property type="entry name" value="argS"/>
    <property type="match status" value="1"/>
</dbReference>
<dbReference type="FunFam" id="3.40.50.620:FF:000062">
    <property type="entry name" value="Arginine--tRNA ligase"/>
    <property type="match status" value="1"/>
</dbReference>
<dbReference type="Gene3D" id="3.40.50.620">
    <property type="entry name" value="HUPs"/>
    <property type="match status" value="1"/>
</dbReference>
<dbReference type="EC" id="6.1.1.19" evidence="11"/>
<dbReference type="SMART" id="SM01016">
    <property type="entry name" value="Arg_tRNA_synt_N"/>
    <property type="match status" value="1"/>
</dbReference>
<evidence type="ECO:0000256" key="12">
    <source>
        <dbReference type="RuleBase" id="RU363038"/>
    </source>
</evidence>